<evidence type="ECO:0000313" key="2">
    <source>
        <dbReference type="EMBL" id="KAK4344192.1"/>
    </source>
</evidence>
<protein>
    <submittedName>
        <fullName evidence="2">Uncharacterized protein</fullName>
    </submittedName>
</protein>
<organism evidence="2 3">
    <name type="scientific">Anisodus tanguticus</name>
    <dbReference type="NCBI Taxonomy" id="243964"/>
    <lineage>
        <taxon>Eukaryota</taxon>
        <taxon>Viridiplantae</taxon>
        <taxon>Streptophyta</taxon>
        <taxon>Embryophyta</taxon>
        <taxon>Tracheophyta</taxon>
        <taxon>Spermatophyta</taxon>
        <taxon>Magnoliopsida</taxon>
        <taxon>eudicotyledons</taxon>
        <taxon>Gunneridae</taxon>
        <taxon>Pentapetalae</taxon>
        <taxon>asterids</taxon>
        <taxon>lamiids</taxon>
        <taxon>Solanales</taxon>
        <taxon>Solanaceae</taxon>
        <taxon>Solanoideae</taxon>
        <taxon>Hyoscyameae</taxon>
        <taxon>Anisodus</taxon>
    </lineage>
</organism>
<proteinExistence type="predicted"/>
<dbReference type="AlphaFoldDB" id="A0AAE1R5L7"/>
<reference evidence="2" key="1">
    <citation type="submission" date="2023-12" db="EMBL/GenBank/DDBJ databases">
        <title>Genome assembly of Anisodus tanguticus.</title>
        <authorList>
            <person name="Wang Y.-J."/>
        </authorList>
    </citation>
    <scope>NUCLEOTIDE SEQUENCE</scope>
    <source>
        <strain evidence="2">KB-2021</strain>
        <tissue evidence="2">Leaf</tissue>
    </source>
</reference>
<dbReference type="EMBL" id="JAVYJV010000020">
    <property type="protein sequence ID" value="KAK4344192.1"/>
    <property type="molecule type" value="Genomic_DNA"/>
</dbReference>
<feature type="region of interest" description="Disordered" evidence="1">
    <location>
        <begin position="229"/>
        <end position="250"/>
    </location>
</feature>
<feature type="region of interest" description="Disordered" evidence="1">
    <location>
        <begin position="181"/>
        <end position="207"/>
    </location>
</feature>
<evidence type="ECO:0000313" key="3">
    <source>
        <dbReference type="Proteomes" id="UP001291623"/>
    </source>
</evidence>
<sequence>MSERSDNPPLSCRSPHESASFSMSEWSDNPPLSRHSPPELASFSMPGRSDNPPLDHHGPPKPTLFSVPGRLDNLPPLGRHGPPMSSASFSVPGCSEIRFLSALKIIHAGGIAEYYYKATPAARILDKYPSFILARPDSTDEILIPGQKYYVVPQRTLKKLRRRIKKNSGIIINTNNFSFISQSSQDSSKSKHSSIIKTKPSSDKNKARNHRVRFFGIDCKQDSCSVSLESKENREEDHGKSLNNPQRIRAGNVLTWQPTLTVKNEK</sequence>
<dbReference type="InterPro" id="IPR025322">
    <property type="entry name" value="PADRE_dom"/>
</dbReference>
<feature type="region of interest" description="Disordered" evidence="1">
    <location>
        <begin position="1"/>
        <end position="85"/>
    </location>
</feature>
<dbReference type="PANTHER" id="PTHR33052">
    <property type="entry name" value="DUF4228 DOMAIN PROTEIN-RELATED"/>
    <property type="match status" value="1"/>
</dbReference>
<dbReference type="Proteomes" id="UP001291623">
    <property type="component" value="Unassembled WGS sequence"/>
</dbReference>
<feature type="compositionally biased region" description="Basic and acidic residues" evidence="1">
    <location>
        <begin position="229"/>
        <end position="240"/>
    </location>
</feature>
<dbReference type="Pfam" id="PF14009">
    <property type="entry name" value="PADRE"/>
    <property type="match status" value="1"/>
</dbReference>
<gene>
    <name evidence="2" type="ORF">RND71_037286</name>
</gene>
<evidence type="ECO:0000256" key="1">
    <source>
        <dbReference type="SAM" id="MobiDB-lite"/>
    </source>
</evidence>
<accession>A0AAE1R5L7</accession>
<keyword evidence="3" id="KW-1185">Reference proteome</keyword>
<feature type="compositionally biased region" description="Polar residues" evidence="1">
    <location>
        <begin position="17"/>
        <end position="27"/>
    </location>
</feature>
<name>A0AAE1R5L7_9SOLA</name>
<comment type="caution">
    <text evidence="2">The sequence shown here is derived from an EMBL/GenBank/DDBJ whole genome shotgun (WGS) entry which is preliminary data.</text>
</comment>
<feature type="compositionally biased region" description="Low complexity" evidence="1">
    <location>
        <begin position="181"/>
        <end position="199"/>
    </location>
</feature>